<feature type="transmembrane region" description="Helical" evidence="3">
    <location>
        <begin position="297"/>
        <end position="317"/>
    </location>
</feature>
<dbReference type="PANTHER" id="PTHR43156">
    <property type="entry name" value="STAGE II SPORULATION PROTEIN E-RELATED"/>
    <property type="match status" value="1"/>
</dbReference>
<feature type="transmembrane region" description="Helical" evidence="3">
    <location>
        <begin position="323"/>
        <end position="351"/>
    </location>
</feature>
<dbReference type="AlphaFoldDB" id="I4AJ47"/>
<dbReference type="eggNOG" id="COG2208">
    <property type="taxonomic scope" value="Bacteria"/>
</dbReference>
<feature type="signal peptide" evidence="4">
    <location>
        <begin position="1"/>
        <end position="21"/>
    </location>
</feature>
<organism evidence="6 7">
    <name type="scientific">Bernardetia litoralis (strain ATCC 23117 / DSM 6794 / NBRC 15988 / NCIMB 1366 / Fx l1 / Sio-4)</name>
    <name type="common">Flexibacter litoralis</name>
    <dbReference type="NCBI Taxonomy" id="880071"/>
    <lineage>
        <taxon>Bacteria</taxon>
        <taxon>Pseudomonadati</taxon>
        <taxon>Bacteroidota</taxon>
        <taxon>Cytophagia</taxon>
        <taxon>Cytophagales</taxon>
        <taxon>Bernardetiaceae</taxon>
        <taxon>Bernardetia</taxon>
    </lineage>
</organism>
<evidence type="ECO:0000259" key="5">
    <source>
        <dbReference type="SMART" id="SM00331"/>
    </source>
</evidence>
<dbReference type="HOGENOM" id="CLU_014980_0_0_10"/>
<feature type="coiled-coil region" evidence="2">
    <location>
        <begin position="420"/>
        <end position="471"/>
    </location>
</feature>
<dbReference type="InterPro" id="IPR011623">
    <property type="entry name" value="7TMR_DISM_rcpt_extracell_dom1"/>
</dbReference>
<feature type="chain" id="PRO_5003685412" evidence="4">
    <location>
        <begin position="22"/>
        <end position="735"/>
    </location>
</feature>
<dbReference type="InterPro" id="IPR036457">
    <property type="entry name" value="PPM-type-like_dom_sf"/>
</dbReference>
<dbReference type="PANTHER" id="PTHR43156:SF9">
    <property type="entry name" value="HAMP DOMAIN-CONTAINING PROTEIN"/>
    <property type="match status" value="1"/>
</dbReference>
<evidence type="ECO:0000256" key="2">
    <source>
        <dbReference type="SAM" id="Coils"/>
    </source>
</evidence>
<feature type="transmembrane region" description="Helical" evidence="3">
    <location>
        <begin position="363"/>
        <end position="384"/>
    </location>
</feature>
<gene>
    <name evidence="6" type="ordered locus">Fleli_1563</name>
</gene>
<keyword evidence="4" id="KW-0732">Signal</keyword>
<keyword evidence="2" id="KW-0175">Coiled coil</keyword>
<dbReference type="STRING" id="880071.Fleli_1563"/>
<feature type="transmembrane region" description="Helical" evidence="3">
    <location>
        <begin position="265"/>
        <end position="285"/>
    </location>
</feature>
<dbReference type="InterPro" id="IPR052016">
    <property type="entry name" value="Bact_Sigma-Reg"/>
</dbReference>
<dbReference type="GO" id="GO:0016791">
    <property type="term" value="F:phosphatase activity"/>
    <property type="evidence" value="ECO:0007669"/>
    <property type="project" value="TreeGrafter"/>
</dbReference>
<dbReference type="Pfam" id="PF07695">
    <property type="entry name" value="7TMR-DISM_7TM"/>
    <property type="match status" value="1"/>
</dbReference>
<name>I4AJ47_BERLS</name>
<evidence type="ECO:0000256" key="1">
    <source>
        <dbReference type="ARBA" id="ARBA00022801"/>
    </source>
</evidence>
<dbReference type="RefSeq" id="WP_014797439.1">
    <property type="nucleotide sequence ID" value="NC_018018.1"/>
</dbReference>
<evidence type="ECO:0000256" key="4">
    <source>
        <dbReference type="SAM" id="SignalP"/>
    </source>
</evidence>
<keyword evidence="7" id="KW-1185">Reference proteome</keyword>
<keyword evidence="3" id="KW-0812">Transmembrane</keyword>
<dbReference type="InterPro" id="IPR001932">
    <property type="entry name" value="PPM-type_phosphatase-like_dom"/>
</dbReference>
<feature type="transmembrane region" description="Helical" evidence="3">
    <location>
        <begin position="234"/>
        <end position="253"/>
    </location>
</feature>
<dbReference type="EMBL" id="CP003345">
    <property type="protein sequence ID" value="AFM03982.1"/>
    <property type="molecule type" value="Genomic_DNA"/>
</dbReference>
<protein>
    <submittedName>
        <fullName evidence="6">7TM-containing protein possibly involved in signal transduction</fullName>
    </submittedName>
</protein>
<dbReference type="Gene3D" id="2.60.40.2380">
    <property type="match status" value="1"/>
</dbReference>
<evidence type="ECO:0000256" key="3">
    <source>
        <dbReference type="SAM" id="Phobius"/>
    </source>
</evidence>
<dbReference type="Pfam" id="PF07228">
    <property type="entry name" value="SpoIIE"/>
    <property type="match status" value="1"/>
</dbReference>
<feature type="transmembrane region" description="Helical" evidence="3">
    <location>
        <begin position="208"/>
        <end position="227"/>
    </location>
</feature>
<dbReference type="OrthoDB" id="9763484at2"/>
<dbReference type="KEGG" id="fli:Fleli_1563"/>
<accession>I4AJ47</accession>
<feature type="transmembrane region" description="Helical" evidence="3">
    <location>
        <begin position="396"/>
        <end position="416"/>
    </location>
</feature>
<dbReference type="Proteomes" id="UP000006054">
    <property type="component" value="Chromosome"/>
</dbReference>
<keyword evidence="3" id="KW-1133">Transmembrane helix</keyword>
<keyword evidence="1" id="KW-0378">Hydrolase</keyword>
<keyword evidence="3" id="KW-0472">Membrane</keyword>
<evidence type="ECO:0000313" key="7">
    <source>
        <dbReference type="Proteomes" id="UP000006054"/>
    </source>
</evidence>
<reference evidence="7" key="1">
    <citation type="submission" date="2012-06" db="EMBL/GenBank/DDBJ databases">
        <title>The complete genome of Flexibacter litoralis DSM 6794.</title>
        <authorList>
            <person name="Lucas S."/>
            <person name="Copeland A."/>
            <person name="Lapidus A."/>
            <person name="Glavina del Rio T."/>
            <person name="Dalin E."/>
            <person name="Tice H."/>
            <person name="Bruce D."/>
            <person name="Goodwin L."/>
            <person name="Pitluck S."/>
            <person name="Peters L."/>
            <person name="Ovchinnikova G."/>
            <person name="Lu M."/>
            <person name="Kyrpides N."/>
            <person name="Mavromatis K."/>
            <person name="Ivanova N."/>
            <person name="Brettin T."/>
            <person name="Detter J.C."/>
            <person name="Han C."/>
            <person name="Larimer F."/>
            <person name="Land M."/>
            <person name="Hauser L."/>
            <person name="Markowitz V."/>
            <person name="Cheng J.-F."/>
            <person name="Hugenholtz P."/>
            <person name="Woyke T."/>
            <person name="Wu D."/>
            <person name="Spring S."/>
            <person name="Lang E."/>
            <person name="Kopitz M."/>
            <person name="Brambilla E."/>
            <person name="Klenk H.-P."/>
            <person name="Eisen J.A."/>
        </authorList>
    </citation>
    <scope>NUCLEOTIDE SEQUENCE [LARGE SCALE GENOMIC DNA]</scope>
    <source>
        <strain evidence="7">ATCC 23117 / DSM 6794 / NBRC 15988 / NCIMB 1366 / Sio-4</strain>
    </source>
</reference>
<proteinExistence type="predicted"/>
<feature type="domain" description="PPM-type phosphatase" evidence="5">
    <location>
        <begin position="505"/>
        <end position="735"/>
    </location>
</feature>
<dbReference type="Gene3D" id="3.60.40.10">
    <property type="entry name" value="PPM-type phosphatase domain"/>
    <property type="match status" value="1"/>
</dbReference>
<evidence type="ECO:0000313" key="6">
    <source>
        <dbReference type="EMBL" id="AFM03982.1"/>
    </source>
</evidence>
<dbReference type="SMART" id="SM00331">
    <property type="entry name" value="PP2C_SIG"/>
    <property type="match status" value="1"/>
</dbReference>
<sequence length="735" mass="85206" precursor="true">MKFFRLIFSCILIFTFNSAFSQKKQIETVNIDPAFDIMSKAVFDIKNEKIVHDNLLNDAFVYVDCSQEKSFQDIINLQNDFIRYSDTVTWNPSCIYWVKITINNTLPHEHEWVLNLGKDLNLVDVFDPLPALNQYSHKRNGIFISPAERNIDEIVSQTKVRVNFFPKSKKTLFIRYQNINNRPIKADLKLIKKDKFEQDVKYRNLSQGIFQGLIWIMVFYNFLIFILNKEKVYLYYSLYLLGTGLFLMVMSSLALDGVNGEVFHYIWYFAGLCVAFYFLFMRSFIRTDELFPKMDKAIKVAIYIQFLVVIFVMLYHFTKDIKLIAILYFLSIGLQALFILVLLVWLLVILNKKKTSEKINKKLMYFFIAGSFALIVGAATGNIMNFLDIAQRTVGGTFIQVGIVAEILLFSMGLGYRMKLNEKEKQNAQENLIIQLKENESLQRTLNQELEQKVQERTQEIEAQKEQINKKNHLLVKTNKKMTDSITYAARIQAAILGDIKHVEEELGDSFIFFRPRDIVSGDFYWLKKIKIEEKTYKIFVVADCTGHGVPGAFMTVMGVDSLEEIVSSEKIWQPHEILYKLDKRITAATTQRQTTGRQIRDGMDIVILVFEEGTDKAYFAGAKNPLFHIRGNEQLLTKGSMSAIGGTTRKEKSFVMHEITYQKGDIFYLYSDGFQDQFGGKKGLKYMSKIFRQKLLEISNFPIATQKEILDKEFVEWKGTQSQTDDVILAGIRM</sequence>